<evidence type="ECO:0000256" key="1">
    <source>
        <dbReference type="ARBA" id="ARBA00023303"/>
    </source>
</evidence>
<dbReference type="GO" id="GO:0016020">
    <property type="term" value="C:membrane"/>
    <property type="evidence" value="ECO:0007669"/>
    <property type="project" value="UniProtKB-SubCell"/>
</dbReference>
<evidence type="ECO:0000313" key="3">
    <source>
        <dbReference type="EMBL" id="PRQ29992.1"/>
    </source>
</evidence>
<keyword evidence="2" id="KW-1133">Transmembrane helix</keyword>
<proteinExistence type="predicted"/>
<organism evidence="3 4">
    <name type="scientific">Rosa chinensis</name>
    <name type="common">China rose</name>
    <dbReference type="NCBI Taxonomy" id="74649"/>
    <lineage>
        <taxon>Eukaryota</taxon>
        <taxon>Viridiplantae</taxon>
        <taxon>Streptophyta</taxon>
        <taxon>Embryophyta</taxon>
        <taxon>Tracheophyta</taxon>
        <taxon>Spermatophyta</taxon>
        <taxon>Magnoliopsida</taxon>
        <taxon>eudicotyledons</taxon>
        <taxon>Gunneridae</taxon>
        <taxon>Pentapetalae</taxon>
        <taxon>rosids</taxon>
        <taxon>fabids</taxon>
        <taxon>Rosales</taxon>
        <taxon>Rosaceae</taxon>
        <taxon>Rosoideae</taxon>
        <taxon>Rosoideae incertae sedis</taxon>
        <taxon>Rosa</taxon>
    </lineage>
</organism>
<keyword evidence="4" id="KW-1185">Reference proteome</keyword>
<evidence type="ECO:0000313" key="4">
    <source>
        <dbReference type="Proteomes" id="UP000238479"/>
    </source>
</evidence>
<keyword evidence="1" id="KW-0813">Transport</keyword>
<evidence type="ECO:0000256" key="2">
    <source>
        <dbReference type="SAM" id="Phobius"/>
    </source>
</evidence>
<dbReference type="EMBL" id="PDCK01000043">
    <property type="protein sequence ID" value="PRQ29992.1"/>
    <property type="molecule type" value="Genomic_DNA"/>
</dbReference>
<dbReference type="SUPFAM" id="SSF81324">
    <property type="entry name" value="Voltage-gated potassium channels"/>
    <property type="match status" value="1"/>
</dbReference>
<reference evidence="3 4" key="1">
    <citation type="journal article" date="2018" name="Nat. Genet.">
        <title>The Rosa genome provides new insights in the design of modern roses.</title>
        <authorList>
            <person name="Bendahmane M."/>
        </authorList>
    </citation>
    <scope>NUCLEOTIDE SEQUENCE [LARGE SCALE GENOMIC DNA]</scope>
    <source>
        <strain evidence="4">cv. Old Blush</strain>
    </source>
</reference>
<comment type="caution">
    <text evidence="3">The sequence shown here is derived from an EMBL/GenBank/DDBJ whole genome shotgun (WGS) entry which is preliminary data.</text>
</comment>
<feature type="transmembrane region" description="Helical" evidence="2">
    <location>
        <begin position="147"/>
        <end position="166"/>
    </location>
</feature>
<feature type="transmembrane region" description="Helical" evidence="2">
    <location>
        <begin position="119"/>
        <end position="141"/>
    </location>
</feature>
<dbReference type="PANTHER" id="PTHR45651">
    <property type="entry name" value="CYCLIC NUCLEOTIDE-GATED ION CHANNEL 15-RELATED-RELATED"/>
    <property type="match status" value="1"/>
</dbReference>
<feature type="transmembrane region" description="Helical" evidence="2">
    <location>
        <begin position="187"/>
        <end position="206"/>
    </location>
</feature>
<dbReference type="Gramene" id="PRQ29992">
    <property type="protein sequence ID" value="PRQ29992"/>
    <property type="gene ID" value="RchiOBHm_Chr5g0019791"/>
</dbReference>
<keyword evidence="1" id="KW-0406">Ion transport</keyword>
<name>A0A2P6Q740_ROSCH</name>
<feature type="transmembrane region" description="Helical" evidence="2">
    <location>
        <begin position="61"/>
        <end position="78"/>
    </location>
</feature>
<keyword evidence="2" id="KW-0472">Membrane</keyword>
<dbReference type="Proteomes" id="UP000238479">
    <property type="component" value="Chromosome 5"/>
</dbReference>
<keyword evidence="1" id="KW-0407">Ion channel</keyword>
<accession>A0A2P6Q740</accession>
<dbReference type="AlphaFoldDB" id="A0A2P6Q740"/>
<dbReference type="STRING" id="74649.A0A2P6Q740"/>
<feature type="transmembrane region" description="Helical" evidence="2">
    <location>
        <begin position="22"/>
        <end position="41"/>
    </location>
</feature>
<gene>
    <name evidence="3" type="ORF">RchiOBHm_Chr5g0019791</name>
</gene>
<dbReference type="OMA" id="AINARKY"/>
<keyword evidence="2" id="KW-0812">Transmembrane</keyword>
<dbReference type="GO" id="GO:0034220">
    <property type="term" value="P:monoatomic ion transmembrane transport"/>
    <property type="evidence" value="ECO:0007669"/>
    <property type="project" value="UniProtKB-KW"/>
</dbReference>
<sequence>MTWALIGILGPFVFVAIKWKRVFILSCVAVSFDSLFLYIPIIDQENKCLDTDKTLRNVALVLRSLTDIAFIFHIIALINDFMDEGPKWDDHASASRLPRKLKLVREVIAKKMPWLSIRIVVNFLAILPIPQVAIVVGSFRLGGSKHFLKQTIINVFLVFQYFLRIFQMFLSIKKIGDTVGKLVKGSFYFLMYIIAGCVFAAFWYFFSIQRETSCWDQACQTIAGCMPIYDCGHSTSLNSTFLNKLCPIESPNATPFDFGMFHDILKSGITESTNFFTKFFYSFWWGLKNLRYAYNCVTAVH</sequence>
<dbReference type="PANTHER" id="PTHR45651:SF68">
    <property type="entry name" value="ION TRANSPORT DOMAIN-CONTAINING PROTEIN"/>
    <property type="match status" value="1"/>
</dbReference>
<protein>
    <submittedName>
        <fullName evidence="3">Putative Ion transport domain-containing protein</fullName>
    </submittedName>
</protein>